<dbReference type="InterPro" id="IPR013783">
    <property type="entry name" value="Ig-like_fold"/>
</dbReference>
<protein>
    <recommendedName>
        <fullName evidence="2">Fibronectin type-III domain-containing protein</fullName>
    </recommendedName>
</protein>
<keyword evidence="1" id="KW-0812">Transmembrane</keyword>
<dbReference type="Gene3D" id="2.60.40.10">
    <property type="entry name" value="Immunoglobulins"/>
    <property type="match status" value="1"/>
</dbReference>
<organism evidence="3 4">
    <name type="scientific">Candidatus Uhrbacteria bacterium CG_4_9_14_3_um_filter_50_9</name>
    <dbReference type="NCBI Taxonomy" id="1975035"/>
    <lineage>
        <taxon>Bacteria</taxon>
        <taxon>Candidatus Uhriibacteriota</taxon>
    </lineage>
</organism>
<evidence type="ECO:0000313" key="3">
    <source>
        <dbReference type="EMBL" id="PJA46264.1"/>
    </source>
</evidence>
<dbReference type="SUPFAM" id="SSF49265">
    <property type="entry name" value="Fibronectin type III"/>
    <property type="match status" value="1"/>
</dbReference>
<comment type="caution">
    <text evidence="3">The sequence shown here is derived from an EMBL/GenBank/DDBJ whole genome shotgun (WGS) entry which is preliminary data.</text>
</comment>
<dbReference type="InterPro" id="IPR003961">
    <property type="entry name" value="FN3_dom"/>
</dbReference>
<dbReference type="AlphaFoldDB" id="A0A2M7XEH2"/>
<accession>A0A2M7XEH2</accession>
<evidence type="ECO:0000313" key="4">
    <source>
        <dbReference type="Proteomes" id="UP000229385"/>
    </source>
</evidence>
<keyword evidence="1" id="KW-0472">Membrane</keyword>
<evidence type="ECO:0000256" key="1">
    <source>
        <dbReference type="SAM" id="Phobius"/>
    </source>
</evidence>
<dbReference type="Proteomes" id="UP000229385">
    <property type="component" value="Unassembled WGS sequence"/>
</dbReference>
<reference evidence="4" key="1">
    <citation type="submission" date="2017-09" db="EMBL/GenBank/DDBJ databases">
        <title>Depth-based differentiation of microbial function through sediment-hosted aquifers and enrichment of novel symbionts in the deep terrestrial subsurface.</title>
        <authorList>
            <person name="Probst A.J."/>
            <person name="Ladd B."/>
            <person name="Jarett J.K."/>
            <person name="Geller-Mcgrath D.E."/>
            <person name="Sieber C.M.K."/>
            <person name="Emerson J.B."/>
            <person name="Anantharaman K."/>
            <person name="Thomas B.C."/>
            <person name="Malmstrom R."/>
            <person name="Stieglmeier M."/>
            <person name="Klingl A."/>
            <person name="Woyke T."/>
            <person name="Ryan C.M."/>
            <person name="Banfield J.F."/>
        </authorList>
    </citation>
    <scope>NUCLEOTIDE SEQUENCE [LARGE SCALE GENOMIC DNA]</scope>
</reference>
<feature type="transmembrane region" description="Helical" evidence="1">
    <location>
        <begin position="7"/>
        <end position="29"/>
    </location>
</feature>
<dbReference type="Pfam" id="PF00041">
    <property type="entry name" value="fn3"/>
    <property type="match status" value="1"/>
</dbReference>
<dbReference type="CDD" id="cd00063">
    <property type="entry name" value="FN3"/>
    <property type="match status" value="1"/>
</dbReference>
<proteinExistence type="predicted"/>
<feature type="domain" description="Fibronectin type-III" evidence="2">
    <location>
        <begin position="56"/>
        <end position="151"/>
    </location>
</feature>
<evidence type="ECO:0000259" key="2">
    <source>
        <dbReference type="PROSITE" id="PS50853"/>
    </source>
</evidence>
<keyword evidence="1" id="KW-1133">Transmembrane helix</keyword>
<dbReference type="PROSITE" id="PS50853">
    <property type="entry name" value="FN3"/>
    <property type="match status" value="1"/>
</dbReference>
<dbReference type="EMBL" id="PFWU01000005">
    <property type="protein sequence ID" value="PJA46264.1"/>
    <property type="molecule type" value="Genomic_DNA"/>
</dbReference>
<gene>
    <name evidence="3" type="ORF">CO174_00445</name>
</gene>
<name>A0A2M7XEH2_9BACT</name>
<sequence>MKRMNYFWKGVMIFIGAIVVGSGLAWIYLSIFDRSTDSDASSVVTDTVGFWDADVHVSQVDVEGTAYRSSAKLSVTWMIPSQDVSHFFVVAKDEYSQETMSETIDASKDEAELTGLKSDTSYEITVLACLDEACETSLESTESVEGSTEAEYWQIQGTGSSYETAEQVVDHGSTLSYLLPYSDWAPKDLQGVVKYYFNGSAASPQAEVGIKVASSQDGYTSFDEITDLFWHECDRNRDPNNPRGNTVDPTSCPDGQLEMFAFQPIPLASGIIRLFFEASAPRDPDGITQIYSIDSLDGYVGEDFDQSSTSTICGDADEAALAPGGDCEPELLIGSSENGIESGIVNARQNKIGYPIQDSWIWDESPGTFMILTGEDSCGQTRDGLFYSVFDGEDWNVQEEDGCAVPLVLDAHGPVIVHMGGDRYKVYYENYEYASADRSVKNVSSKPTRLLYANGGDDGMVDLEDWEGEEVAREVHFLWPDGTVLDDQEESGLGDHMIWLPQNNLEEQVMYMNLGGFDNKNWIKPSAGLGMSVLVNP</sequence>
<dbReference type="InterPro" id="IPR036116">
    <property type="entry name" value="FN3_sf"/>
</dbReference>